<feature type="non-terminal residue" evidence="1">
    <location>
        <position position="1"/>
    </location>
</feature>
<accession>A0A9W4T8P5</accession>
<evidence type="ECO:0000313" key="1">
    <source>
        <dbReference type="EMBL" id="CAI2196791.1"/>
    </source>
</evidence>
<evidence type="ECO:0000313" key="2">
    <source>
        <dbReference type="Proteomes" id="UP001153678"/>
    </source>
</evidence>
<protein>
    <submittedName>
        <fullName evidence="1">17516_t:CDS:1</fullName>
    </submittedName>
</protein>
<organism evidence="1 2">
    <name type="scientific">Funneliformis geosporum</name>
    <dbReference type="NCBI Taxonomy" id="1117311"/>
    <lineage>
        <taxon>Eukaryota</taxon>
        <taxon>Fungi</taxon>
        <taxon>Fungi incertae sedis</taxon>
        <taxon>Mucoromycota</taxon>
        <taxon>Glomeromycotina</taxon>
        <taxon>Glomeromycetes</taxon>
        <taxon>Glomerales</taxon>
        <taxon>Glomeraceae</taxon>
        <taxon>Funneliformis</taxon>
    </lineage>
</organism>
<dbReference type="EMBL" id="CAMKVN010014979">
    <property type="protein sequence ID" value="CAI2196791.1"/>
    <property type="molecule type" value="Genomic_DNA"/>
</dbReference>
<keyword evidence="2" id="KW-1185">Reference proteome</keyword>
<proteinExistence type="predicted"/>
<comment type="caution">
    <text evidence="1">The sequence shown here is derived from an EMBL/GenBank/DDBJ whole genome shotgun (WGS) entry which is preliminary data.</text>
</comment>
<name>A0A9W4T8P5_9GLOM</name>
<gene>
    <name evidence="1" type="ORF">FWILDA_LOCUS17754</name>
</gene>
<dbReference type="Proteomes" id="UP001153678">
    <property type="component" value="Unassembled WGS sequence"/>
</dbReference>
<dbReference type="AlphaFoldDB" id="A0A9W4T8P5"/>
<reference evidence="1" key="1">
    <citation type="submission" date="2022-08" db="EMBL/GenBank/DDBJ databases">
        <authorList>
            <person name="Kallberg Y."/>
            <person name="Tangrot J."/>
            <person name="Rosling A."/>
        </authorList>
    </citation>
    <scope>NUCLEOTIDE SEQUENCE</scope>
    <source>
        <strain evidence="1">Wild A</strain>
    </source>
</reference>
<sequence>EKRKIYKELGNNCLMNCLEEEHNWTEIEDINDLLEKRKKYLMEEFKRLQIFEVD</sequence>